<evidence type="ECO:0000313" key="4">
    <source>
        <dbReference type="Proteomes" id="UP000001514"/>
    </source>
</evidence>
<proteinExistence type="predicted"/>
<accession>D8R652</accession>
<keyword evidence="1" id="KW-0694">RNA-binding</keyword>
<evidence type="ECO:0000256" key="2">
    <source>
        <dbReference type="SAM" id="MobiDB-lite"/>
    </source>
</evidence>
<dbReference type="InterPro" id="IPR039119">
    <property type="entry name" value="ABT1/Esf2"/>
</dbReference>
<protein>
    <recommendedName>
        <fullName evidence="5">RRM domain-containing protein</fullName>
    </recommendedName>
</protein>
<evidence type="ECO:0000256" key="1">
    <source>
        <dbReference type="ARBA" id="ARBA00022884"/>
    </source>
</evidence>
<dbReference type="EMBL" id="GL377572">
    <property type="protein sequence ID" value="EFJ32606.1"/>
    <property type="molecule type" value="Genomic_DNA"/>
</dbReference>
<reference evidence="3 4" key="1">
    <citation type="journal article" date="2011" name="Science">
        <title>The Selaginella genome identifies genetic changes associated with the evolution of vascular plants.</title>
        <authorList>
            <person name="Banks J.A."/>
            <person name="Nishiyama T."/>
            <person name="Hasebe M."/>
            <person name="Bowman J.L."/>
            <person name="Gribskov M."/>
            <person name="dePamphilis C."/>
            <person name="Albert V.A."/>
            <person name="Aono N."/>
            <person name="Aoyama T."/>
            <person name="Ambrose B.A."/>
            <person name="Ashton N.W."/>
            <person name="Axtell M.J."/>
            <person name="Barker E."/>
            <person name="Barker M.S."/>
            <person name="Bennetzen J.L."/>
            <person name="Bonawitz N.D."/>
            <person name="Chapple C."/>
            <person name="Cheng C."/>
            <person name="Correa L.G."/>
            <person name="Dacre M."/>
            <person name="DeBarry J."/>
            <person name="Dreyer I."/>
            <person name="Elias M."/>
            <person name="Engstrom E.M."/>
            <person name="Estelle M."/>
            <person name="Feng L."/>
            <person name="Finet C."/>
            <person name="Floyd S.K."/>
            <person name="Frommer W.B."/>
            <person name="Fujita T."/>
            <person name="Gramzow L."/>
            <person name="Gutensohn M."/>
            <person name="Harholt J."/>
            <person name="Hattori M."/>
            <person name="Heyl A."/>
            <person name="Hirai T."/>
            <person name="Hiwatashi Y."/>
            <person name="Ishikawa M."/>
            <person name="Iwata M."/>
            <person name="Karol K.G."/>
            <person name="Koehler B."/>
            <person name="Kolukisaoglu U."/>
            <person name="Kubo M."/>
            <person name="Kurata T."/>
            <person name="Lalonde S."/>
            <person name="Li K."/>
            <person name="Li Y."/>
            <person name="Litt A."/>
            <person name="Lyons E."/>
            <person name="Manning G."/>
            <person name="Maruyama T."/>
            <person name="Michael T.P."/>
            <person name="Mikami K."/>
            <person name="Miyazaki S."/>
            <person name="Morinaga S."/>
            <person name="Murata T."/>
            <person name="Mueller-Roeber B."/>
            <person name="Nelson D.R."/>
            <person name="Obara M."/>
            <person name="Oguri Y."/>
            <person name="Olmstead R.G."/>
            <person name="Onodera N."/>
            <person name="Petersen B.L."/>
            <person name="Pils B."/>
            <person name="Prigge M."/>
            <person name="Rensing S.A."/>
            <person name="Riano-Pachon D.M."/>
            <person name="Roberts A.W."/>
            <person name="Sato Y."/>
            <person name="Scheller H.V."/>
            <person name="Schulz B."/>
            <person name="Schulz C."/>
            <person name="Shakirov E.V."/>
            <person name="Shibagaki N."/>
            <person name="Shinohara N."/>
            <person name="Shippen D.E."/>
            <person name="Soerensen I."/>
            <person name="Sotooka R."/>
            <person name="Sugimoto N."/>
            <person name="Sugita M."/>
            <person name="Sumikawa N."/>
            <person name="Tanurdzic M."/>
            <person name="Theissen G."/>
            <person name="Ulvskov P."/>
            <person name="Wakazuki S."/>
            <person name="Weng J.K."/>
            <person name="Willats W.W."/>
            <person name="Wipf D."/>
            <person name="Wolf P.G."/>
            <person name="Yang L."/>
            <person name="Zimmer A.D."/>
            <person name="Zhu Q."/>
            <person name="Mitros T."/>
            <person name="Hellsten U."/>
            <person name="Loque D."/>
            <person name="Otillar R."/>
            <person name="Salamov A."/>
            <person name="Schmutz J."/>
            <person name="Shapiro H."/>
            <person name="Lindquist E."/>
            <person name="Lucas S."/>
            <person name="Rokhsar D."/>
            <person name="Grigoriev I.V."/>
        </authorList>
    </citation>
    <scope>NUCLEOTIDE SEQUENCE [LARGE SCALE GENOMIC DNA]</scope>
</reference>
<dbReference type="Proteomes" id="UP000001514">
    <property type="component" value="Unassembled WGS sequence"/>
</dbReference>
<dbReference type="GO" id="GO:0000447">
    <property type="term" value="P:endonucleolytic cleavage in ITS1 to separate SSU-rRNA from 5.8S rRNA and LSU-rRNA from tricistronic rRNA transcript (SSU-rRNA, 5.8S rRNA, LSU-rRNA)"/>
    <property type="evidence" value="ECO:0000318"/>
    <property type="project" value="GO_Central"/>
</dbReference>
<dbReference type="OrthoDB" id="287393at2759"/>
<dbReference type="eggNOG" id="KOG3152">
    <property type="taxonomic scope" value="Eukaryota"/>
</dbReference>
<dbReference type="STRING" id="88036.D8R652"/>
<feature type="region of interest" description="Disordered" evidence="2">
    <location>
        <begin position="144"/>
        <end position="182"/>
    </location>
</feature>
<dbReference type="GO" id="GO:0000472">
    <property type="term" value="P:endonucleolytic cleavage to generate mature 5'-end of SSU-rRNA from (SSU-rRNA, 5.8S rRNA, LSU-rRNA)"/>
    <property type="evidence" value="ECO:0000318"/>
    <property type="project" value="GO_Central"/>
</dbReference>
<organism evidence="4">
    <name type="scientific">Selaginella moellendorffii</name>
    <name type="common">Spikemoss</name>
    <dbReference type="NCBI Taxonomy" id="88036"/>
    <lineage>
        <taxon>Eukaryota</taxon>
        <taxon>Viridiplantae</taxon>
        <taxon>Streptophyta</taxon>
        <taxon>Embryophyta</taxon>
        <taxon>Tracheophyta</taxon>
        <taxon>Lycopodiopsida</taxon>
        <taxon>Selaginellales</taxon>
        <taxon>Selaginellaceae</taxon>
        <taxon>Selaginella</taxon>
    </lineage>
</organism>
<dbReference type="GO" id="GO:0005730">
    <property type="term" value="C:nucleolus"/>
    <property type="evidence" value="ECO:0000318"/>
    <property type="project" value="GO_Central"/>
</dbReference>
<dbReference type="FunCoup" id="D8R652">
    <property type="interactions" value="4465"/>
</dbReference>
<dbReference type="InParanoid" id="D8R652"/>
<evidence type="ECO:0000313" key="3">
    <source>
        <dbReference type="EMBL" id="EFJ32606.1"/>
    </source>
</evidence>
<dbReference type="CDD" id="cd12263">
    <property type="entry name" value="RRM_ABT1_like"/>
    <property type="match status" value="1"/>
</dbReference>
<name>D8R652_SELML</name>
<evidence type="ECO:0008006" key="5">
    <source>
        <dbReference type="Google" id="ProtNLM"/>
    </source>
</evidence>
<dbReference type="Gramene" id="EFJ32606">
    <property type="protein sequence ID" value="EFJ32606"/>
    <property type="gene ID" value="SELMODRAFT_407603"/>
</dbReference>
<sequence>MAMFCECISSRKVGWKISIHNSPIVSHIPMLDPAARKRRKRAGGNTGKNFTEGWVEFSKKSDAKHVAKLLNGEPMGGKRRSAYYYDLWNIKYLRKFKWNHLTEEIAYRKAVHDQKLAAEISAAKRERDFYLARVDQSKTIKAIQEKKKRKAGDEAGPQDETSRKTLRRFSQTKSVGKSEEDQATRLDLKVLAGVFVQNEEQT</sequence>
<dbReference type="AlphaFoldDB" id="D8R652"/>
<keyword evidence="4" id="KW-1185">Reference proteome</keyword>
<dbReference type="PANTHER" id="PTHR12311:SF7">
    <property type="entry name" value="ACTIVATOR OF BASAL TRANSCRIPTION 1"/>
    <property type="match status" value="1"/>
</dbReference>
<dbReference type="GO" id="GO:0034462">
    <property type="term" value="P:small-subunit processome assembly"/>
    <property type="evidence" value="ECO:0000318"/>
    <property type="project" value="GO_Central"/>
</dbReference>
<dbReference type="GO" id="GO:0003723">
    <property type="term" value="F:RNA binding"/>
    <property type="evidence" value="ECO:0000318"/>
    <property type="project" value="GO_Central"/>
</dbReference>
<dbReference type="PANTHER" id="PTHR12311">
    <property type="entry name" value="ACTIVATOR OF BASAL TRANSCRIPTION 1"/>
    <property type="match status" value="1"/>
</dbReference>
<dbReference type="InterPro" id="IPR034353">
    <property type="entry name" value="ABT1/ESF2_RRM"/>
</dbReference>
<dbReference type="OMA" id="SAHYYDI"/>
<dbReference type="KEGG" id="smo:SELMODRAFT_407603"/>
<dbReference type="HOGENOM" id="CLU_054086_1_0_1"/>
<gene>
    <name evidence="3" type="ORF">SELMODRAFT_407603</name>
</gene>
<dbReference type="GO" id="GO:0000480">
    <property type="term" value="P:endonucleolytic cleavage in 5'-ETS of tricistronic rRNA transcript (SSU-rRNA, 5.8S rRNA, LSU-rRNA)"/>
    <property type="evidence" value="ECO:0000318"/>
    <property type="project" value="GO_Central"/>
</dbReference>